<accession>A0AA38GBJ8</accession>
<comment type="caution">
    <text evidence="2">The sequence shown here is derived from an EMBL/GenBank/DDBJ whole genome shotgun (WGS) entry which is preliminary data.</text>
</comment>
<dbReference type="SUPFAM" id="SSF56672">
    <property type="entry name" value="DNA/RNA polymerases"/>
    <property type="match status" value="1"/>
</dbReference>
<evidence type="ECO:0000256" key="1">
    <source>
        <dbReference type="SAM" id="MobiDB-lite"/>
    </source>
</evidence>
<dbReference type="Gene3D" id="3.10.10.10">
    <property type="entry name" value="HIV Type 1 Reverse Transcriptase, subunit A, domain 1"/>
    <property type="match status" value="1"/>
</dbReference>
<sequence>MIPRHHKVEPVDSSDETNNWTSSDYSSTSEVGTEDEESEVDVSVMDILPVIPTHDPIKLSKEEVDDRLQQIKIVDAVMESEKESYLQLFQRYIHIFTFDYKELRQVSWVEHSIELVDGAKPIKQMPYRMNPNFSKTVKEEIDKLLDAGFIFAVENSEWVSPIVISIKNNGKLCICVDYRNLNKKTKKDHYPLPFSD</sequence>
<feature type="region of interest" description="Disordered" evidence="1">
    <location>
        <begin position="1"/>
        <end position="40"/>
    </location>
</feature>
<gene>
    <name evidence="2" type="ORF">KI387_020533</name>
</gene>
<dbReference type="InterPro" id="IPR043502">
    <property type="entry name" value="DNA/RNA_pol_sf"/>
</dbReference>
<dbReference type="InterPro" id="IPR053134">
    <property type="entry name" value="RNA-dir_DNA_polymerase"/>
</dbReference>
<evidence type="ECO:0000313" key="3">
    <source>
        <dbReference type="Proteomes" id="UP000824469"/>
    </source>
</evidence>
<evidence type="ECO:0000313" key="2">
    <source>
        <dbReference type="EMBL" id="KAH9318764.1"/>
    </source>
</evidence>
<keyword evidence="3" id="KW-1185">Reference proteome</keyword>
<protein>
    <submittedName>
        <fullName evidence="2">Uncharacterized protein</fullName>
    </submittedName>
</protein>
<proteinExistence type="predicted"/>
<organism evidence="2 3">
    <name type="scientific">Taxus chinensis</name>
    <name type="common">Chinese yew</name>
    <name type="synonym">Taxus wallichiana var. chinensis</name>
    <dbReference type="NCBI Taxonomy" id="29808"/>
    <lineage>
        <taxon>Eukaryota</taxon>
        <taxon>Viridiplantae</taxon>
        <taxon>Streptophyta</taxon>
        <taxon>Embryophyta</taxon>
        <taxon>Tracheophyta</taxon>
        <taxon>Spermatophyta</taxon>
        <taxon>Pinopsida</taxon>
        <taxon>Pinidae</taxon>
        <taxon>Conifers II</taxon>
        <taxon>Cupressales</taxon>
        <taxon>Taxaceae</taxon>
        <taxon>Taxus</taxon>
    </lineage>
</organism>
<dbReference type="PANTHER" id="PTHR24559:SF444">
    <property type="entry name" value="REVERSE TRANSCRIPTASE DOMAIN-CONTAINING PROTEIN"/>
    <property type="match status" value="1"/>
</dbReference>
<dbReference type="Proteomes" id="UP000824469">
    <property type="component" value="Unassembled WGS sequence"/>
</dbReference>
<feature type="compositionally biased region" description="Polar residues" evidence="1">
    <location>
        <begin position="16"/>
        <end position="25"/>
    </location>
</feature>
<dbReference type="AlphaFoldDB" id="A0AA38GBJ8"/>
<dbReference type="EMBL" id="JAHRHJ020000004">
    <property type="protein sequence ID" value="KAH9318764.1"/>
    <property type="molecule type" value="Genomic_DNA"/>
</dbReference>
<name>A0AA38GBJ8_TAXCH</name>
<dbReference type="PANTHER" id="PTHR24559">
    <property type="entry name" value="TRANSPOSON TY3-I GAG-POL POLYPROTEIN"/>
    <property type="match status" value="1"/>
</dbReference>
<reference evidence="2 3" key="1">
    <citation type="journal article" date="2021" name="Nat. Plants">
        <title>The Taxus genome provides insights into paclitaxel biosynthesis.</title>
        <authorList>
            <person name="Xiong X."/>
            <person name="Gou J."/>
            <person name="Liao Q."/>
            <person name="Li Y."/>
            <person name="Zhou Q."/>
            <person name="Bi G."/>
            <person name="Li C."/>
            <person name="Du R."/>
            <person name="Wang X."/>
            <person name="Sun T."/>
            <person name="Guo L."/>
            <person name="Liang H."/>
            <person name="Lu P."/>
            <person name="Wu Y."/>
            <person name="Zhang Z."/>
            <person name="Ro D.K."/>
            <person name="Shang Y."/>
            <person name="Huang S."/>
            <person name="Yan J."/>
        </authorList>
    </citation>
    <scope>NUCLEOTIDE SEQUENCE [LARGE SCALE GENOMIC DNA]</scope>
    <source>
        <strain evidence="2">Ta-2019</strain>
    </source>
</reference>